<dbReference type="SUPFAM" id="SSF53335">
    <property type="entry name" value="S-adenosyl-L-methionine-dependent methyltransferases"/>
    <property type="match status" value="1"/>
</dbReference>
<dbReference type="Gene3D" id="3.40.50.150">
    <property type="entry name" value="Vaccinia Virus protein VP39"/>
    <property type="match status" value="1"/>
</dbReference>
<dbReference type="GO" id="GO:0032259">
    <property type="term" value="P:methylation"/>
    <property type="evidence" value="ECO:0007669"/>
    <property type="project" value="UniProtKB-KW"/>
</dbReference>
<gene>
    <name evidence="1" type="ORF">Q0590_02740</name>
</gene>
<dbReference type="Proteomes" id="UP001168528">
    <property type="component" value="Unassembled WGS sequence"/>
</dbReference>
<keyword evidence="1" id="KW-0808">Transferase</keyword>
<dbReference type="InterPro" id="IPR029063">
    <property type="entry name" value="SAM-dependent_MTases_sf"/>
</dbReference>
<dbReference type="GO" id="GO:0008168">
    <property type="term" value="F:methyltransferase activity"/>
    <property type="evidence" value="ECO:0007669"/>
    <property type="project" value="UniProtKB-KW"/>
</dbReference>
<comment type="caution">
    <text evidence="1">The sequence shown here is derived from an EMBL/GenBank/DDBJ whole genome shotgun (WGS) entry which is preliminary data.</text>
</comment>
<dbReference type="EMBL" id="JAUKPO010000001">
    <property type="protein sequence ID" value="MDO1445147.1"/>
    <property type="molecule type" value="Genomic_DNA"/>
</dbReference>
<keyword evidence="2" id="KW-1185">Reference proteome</keyword>
<dbReference type="EC" id="2.1.1.-" evidence="1"/>
<dbReference type="CDD" id="cd02440">
    <property type="entry name" value="AdoMet_MTases"/>
    <property type="match status" value="1"/>
</dbReference>
<dbReference type="RefSeq" id="WP_302035941.1">
    <property type="nucleotide sequence ID" value="NZ_JAUKPO010000001.1"/>
</dbReference>
<reference evidence="1" key="1">
    <citation type="submission" date="2023-07" db="EMBL/GenBank/DDBJ databases">
        <title>The genome sequence of Rhodocytophaga aerolata KACC 12507.</title>
        <authorList>
            <person name="Zhang X."/>
        </authorList>
    </citation>
    <scope>NUCLEOTIDE SEQUENCE</scope>
    <source>
        <strain evidence="1">KACC 12507</strain>
    </source>
</reference>
<sequence>MVSNTEQHNIYTDGNYKEKNPTWHIEDSPWKANHVLSILKRNNLQPKSICEVGCGAGEILIQLYNQMPEYVQFYGYEISPQGFELCKNRENNRVKFYLKDLVLDNEAFFDVLLVIDVFEHVEDYLGFLKKINTKSKYKIFHIPLDLSLQRVLRINSILTAREQLGHLHYFTKETALAALEDTGYKIIDYFYTATNIDLHEKLAQTKFMNIIRKISFKFNQDLTARILGGYSLMVLTE</sequence>
<evidence type="ECO:0000313" key="2">
    <source>
        <dbReference type="Proteomes" id="UP001168528"/>
    </source>
</evidence>
<protein>
    <submittedName>
        <fullName evidence="1">Class I SAM-dependent methyltransferase</fullName>
        <ecNumber evidence="1">2.1.1.-</ecNumber>
    </submittedName>
</protein>
<keyword evidence="1" id="KW-0489">Methyltransferase</keyword>
<evidence type="ECO:0000313" key="1">
    <source>
        <dbReference type="EMBL" id="MDO1445147.1"/>
    </source>
</evidence>
<accession>A0ABT8QZ73</accession>
<dbReference type="Pfam" id="PF13489">
    <property type="entry name" value="Methyltransf_23"/>
    <property type="match status" value="1"/>
</dbReference>
<organism evidence="1 2">
    <name type="scientific">Rhodocytophaga aerolata</name>
    <dbReference type="NCBI Taxonomy" id="455078"/>
    <lineage>
        <taxon>Bacteria</taxon>
        <taxon>Pseudomonadati</taxon>
        <taxon>Bacteroidota</taxon>
        <taxon>Cytophagia</taxon>
        <taxon>Cytophagales</taxon>
        <taxon>Rhodocytophagaceae</taxon>
        <taxon>Rhodocytophaga</taxon>
    </lineage>
</organism>
<name>A0ABT8QZ73_9BACT</name>
<proteinExistence type="predicted"/>